<dbReference type="Proteomes" id="UP000324351">
    <property type="component" value="Unassembled WGS sequence"/>
</dbReference>
<accession>A0A5B1M402</accession>
<proteinExistence type="predicted"/>
<dbReference type="AlphaFoldDB" id="A0A5B1M402"/>
<reference evidence="1 2" key="1">
    <citation type="submission" date="2019-09" db="EMBL/GenBank/DDBJ databases">
        <title>Nocardioides panacisoli sp. nov., isolated from the soil of a ginseng field.</title>
        <authorList>
            <person name="Cho C."/>
        </authorList>
    </citation>
    <scope>NUCLEOTIDE SEQUENCE [LARGE SCALE GENOMIC DNA]</scope>
    <source>
        <strain evidence="1 2">BN140041</strain>
    </source>
</reference>
<sequence length="163" mass="18273">MTCDHDCCQPPLLTPEDSKRLADQWASEMKAYEAERLRLLGTRVGGLTGPRVFEFSRNLLAEVLAQHTPDHWLTVAATFERQKPDLNDTDAADRIADVARWLRHDERARACRRHATLVGVDVEAELDDQIEVVLADFWGAIDPTGHGRQRILLHRAADQGAAA</sequence>
<comment type="caution">
    <text evidence="1">The sequence shown here is derived from an EMBL/GenBank/DDBJ whole genome shotgun (WGS) entry which is preliminary data.</text>
</comment>
<dbReference type="EMBL" id="VUJW01000008">
    <property type="protein sequence ID" value="KAA1426470.1"/>
    <property type="molecule type" value="Genomic_DNA"/>
</dbReference>
<evidence type="ECO:0000313" key="2">
    <source>
        <dbReference type="Proteomes" id="UP000324351"/>
    </source>
</evidence>
<evidence type="ECO:0000313" key="1">
    <source>
        <dbReference type="EMBL" id="KAA1426470.1"/>
    </source>
</evidence>
<reference evidence="1 2" key="2">
    <citation type="submission" date="2019-09" db="EMBL/GenBank/DDBJ databases">
        <authorList>
            <person name="Jin C."/>
        </authorList>
    </citation>
    <scope>NUCLEOTIDE SEQUENCE [LARGE SCALE GENOMIC DNA]</scope>
    <source>
        <strain evidence="1 2">BN140041</strain>
    </source>
</reference>
<name>A0A5B1M402_9ACTN</name>
<keyword evidence="2" id="KW-1185">Reference proteome</keyword>
<protein>
    <submittedName>
        <fullName evidence="1">Uncharacterized protein</fullName>
    </submittedName>
</protein>
<organism evidence="1 2">
    <name type="scientific">Nocardioides antri</name>
    <dbReference type="NCBI Taxonomy" id="2607659"/>
    <lineage>
        <taxon>Bacteria</taxon>
        <taxon>Bacillati</taxon>
        <taxon>Actinomycetota</taxon>
        <taxon>Actinomycetes</taxon>
        <taxon>Propionibacteriales</taxon>
        <taxon>Nocardioidaceae</taxon>
        <taxon>Nocardioides</taxon>
    </lineage>
</organism>
<gene>
    <name evidence="1" type="ORF">F0U47_13795</name>
</gene>